<evidence type="ECO:0000256" key="4">
    <source>
        <dbReference type="ARBA" id="ARBA00022763"/>
    </source>
</evidence>
<dbReference type="Proteomes" id="UP000179057">
    <property type="component" value="Unassembled WGS sequence"/>
</dbReference>
<keyword evidence="7 15" id="KW-0067">ATP-binding</keyword>
<evidence type="ECO:0000256" key="9">
    <source>
        <dbReference type="ARBA" id="ARBA00023172"/>
    </source>
</evidence>
<dbReference type="PROSITE" id="PS51194">
    <property type="entry name" value="HELICASE_CTER"/>
    <property type="match status" value="1"/>
</dbReference>
<sequence length="734" mass="81540">MRLETELRYVKGVGPAFALRLEKLGLKTVRDLLWHFPSRYEDFSKIANIVDLVPGEAATIQGVIQEIKILRSFRKKMFIIQATVVDATGSVRATWFNQKFLVAMLKKGMVINLAGKVSLGKAGIGFSHPSYEIVGFSEDDEQFMEDAAEYREEIEACKHTGRLVPIYPETKGVTSKGLRFLIKPLLDGLEYIPETLPEEMLKRADVTELNDALRLIHYPEIMKDVLRARRRFAFEDIFYLQLVNILERSRLAKENAYACVAEGSRFAELLAQLPFELTDAQQEVMREVSGDLARPHPMNRLLQGDVGSGKTIVAVLAAIIAADAGRQASFMAPTEILATQHYHTFKKIFGNFEKGVVLLTASGAKVFFGEGLESEMKKADAVKKLATGEIKIAIGTHALIQKGVVFSDLALVVIDEQHRFGVKQRQALAGHTKALSLSKGKRDGGLLPHFLSMSATPIPRTLSLTLFGDLDVSIIGELPKGRKDIITKIVPPASRTDAYAFIRGQVKKGRQVFVICPRIEKTEEDETKGSPPTGGWFAVDTKTVKEEYDKLSKKIFPDMRVAMLHGKLKSEEKAEVMKKMKKGEIDVLVATSVIEVGVDIPNATIMMIEGADRFGLAQLYQFKGRVGRGEHQSFCLLFTDSSAQPTKDRLEALVHAKNGFELAEKDLALRGPGEFMGQSQTGLPDLAMRSLQDLKLVKSAREAAESVLEKDPDLAEHPQLKDVVARFHDRVHLE</sequence>
<dbReference type="CDD" id="cd04488">
    <property type="entry name" value="RecG_wedge_OBF"/>
    <property type="match status" value="1"/>
</dbReference>
<evidence type="ECO:0000313" key="18">
    <source>
        <dbReference type="EMBL" id="OGM94108.1"/>
    </source>
</evidence>
<comment type="similarity">
    <text evidence="1 15">Belongs to the helicase family. RecG subfamily.</text>
</comment>
<dbReference type="SMART" id="SM00487">
    <property type="entry name" value="DEXDc"/>
    <property type="match status" value="1"/>
</dbReference>
<keyword evidence="3 15" id="KW-0547">Nucleotide-binding</keyword>
<feature type="domain" description="Helicase C-terminal" evidence="17">
    <location>
        <begin position="514"/>
        <end position="668"/>
    </location>
</feature>
<comment type="function">
    <text evidence="15">Plays a critical role in recombination and DNA repair. Helps process Holliday junction intermediates to mature products by catalyzing branch migration. Has replication fork regression activity, unwinds stalled or blocked replication forks to make a HJ that can be resolved. Has a DNA unwinding activity characteristic of a DNA helicase with 3'-5' polarity.</text>
</comment>
<evidence type="ECO:0000256" key="13">
    <source>
        <dbReference type="ARBA" id="ARBA00034808"/>
    </source>
</evidence>
<evidence type="ECO:0000256" key="7">
    <source>
        <dbReference type="ARBA" id="ARBA00022840"/>
    </source>
</evidence>
<evidence type="ECO:0000256" key="10">
    <source>
        <dbReference type="ARBA" id="ARBA00023204"/>
    </source>
</evidence>
<dbReference type="Pfam" id="PF00270">
    <property type="entry name" value="DEAD"/>
    <property type="match status" value="1"/>
</dbReference>
<evidence type="ECO:0000256" key="3">
    <source>
        <dbReference type="ARBA" id="ARBA00022741"/>
    </source>
</evidence>
<dbReference type="Pfam" id="PF00271">
    <property type="entry name" value="Helicase_C"/>
    <property type="match status" value="1"/>
</dbReference>
<comment type="catalytic activity">
    <reaction evidence="12 15">
        <text>Couples ATP hydrolysis with the unwinding of duplex DNA by translocating in the 3'-5' direction.</text>
        <dbReference type="EC" id="5.6.2.4"/>
    </reaction>
</comment>
<evidence type="ECO:0000259" key="16">
    <source>
        <dbReference type="PROSITE" id="PS51192"/>
    </source>
</evidence>
<dbReference type="InterPro" id="IPR027417">
    <property type="entry name" value="P-loop_NTPase"/>
</dbReference>
<dbReference type="InterPro" id="IPR004609">
    <property type="entry name" value="ATP-dep_DNA_helicase_RecG"/>
</dbReference>
<dbReference type="NCBIfam" id="NF008168">
    <property type="entry name" value="PRK10917.2-2"/>
    <property type="match status" value="1"/>
</dbReference>
<evidence type="ECO:0000256" key="14">
    <source>
        <dbReference type="ARBA" id="ARBA00048988"/>
    </source>
</evidence>
<keyword evidence="6 15" id="KW-0347">Helicase</keyword>
<dbReference type="InterPro" id="IPR012340">
    <property type="entry name" value="NA-bd_OB-fold"/>
</dbReference>
<dbReference type="InterPro" id="IPR047112">
    <property type="entry name" value="RecG/Mfd"/>
</dbReference>
<evidence type="ECO:0000256" key="15">
    <source>
        <dbReference type="RuleBase" id="RU363016"/>
    </source>
</evidence>
<dbReference type="InterPro" id="IPR014001">
    <property type="entry name" value="Helicase_ATP-bd"/>
</dbReference>
<dbReference type="InterPro" id="IPR045562">
    <property type="entry name" value="RecG_dom3_C"/>
</dbReference>
<evidence type="ECO:0000313" key="19">
    <source>
        <dbReference type="Proteomes" id="UP000179057"/>
    </source>
</evidence>
<keyword evidence="9 15" id="KW-0233">DNA recombination</keyword>
<dbReference type="Pfam" id="PF19833">
    <property type="entry name" value="RecG_dom3_C"/>
    <property type="match status" value="1"/>
</dbReference>
<accession>A0A1F8E1P9</accession>
<dbReference type="SMART" id="SM00490">
    <property type="entry name" value="HELICc"/>
    <property type="match status" value="1"/>
</dbReference>
<dbReference type="InterPro" id="IPR011545">
    <property type="entry name" value="DEAD/DEAH_box_helicase_dom"/>
</dbReference>
<dbReference type="Pfam" id="PF17191">
    <property type="entry name" value="RecG_wedge"/>
    <property type="match status" value="1"/>
</dbReference>
<evidence type="ECO:0000256" key="1">
    <source>
        <dbReference type="ARBA" id="ARBA00007504"/>
    </source>
</evidence>
<name>A0A1F8E1P9_9BACT</name>
<feature type="domain" description="Helicase ATP-binding" evidence="16">
    <location>
        <begin position="291"/>
        <end position="475"/>
    </location>
</feature>
<evidence type="ECO:0000256" key="12">
    <source>
        <dbReference type="ARBA" id="ARBA00034617"/>
    </source>
</evidence>
<dbReference type="NCBIfam" id="NF008165">
    <property type="entry name" value="PRK10917.1-3"/>
    <property type="match status" value="1"/>
</dbReference>
<dbReference type="GO" id="GO:0003677">
    <property type="term" value="F:DNA binding"/>
    <property type="evidence" value="ECO:0007669"/>
    <property type="project" value="UniProtKB-KW"/>
</dbReference>
<dbReference type="Gene3D" id="3.40.50.300">
    <property type="entry name" value="P-loop containing nucleotide triphosphate hydrolases"/>
    <property type="match status" value="2"/>
</dbReference>
<proteinExistence type="inferred from homology"/>
<keyword evidence="11" id="KW-0413">Isomerase</keyword>
<dbReference type="AlphaFoldDB" id="A0A1F8E1P9"/>
<comment type="caution">
    <text evidence="18">The sequence shown here is derived from an EMBL/GenBank/DDBJ whole genome shotgun (WGS) entry which is preliminary data.</text>
</comment>
<evidence type="ECO:0000256" key="11">
    <source>
        <dbReference type="ARBA" id="ARBA00023235"/>
    </source>
</evidence>
<dbReference type="GO" id="GO:0016887">
    <property type="term" value="F:ATP hydrolysis activity"/>
    <property type="evidence" value="ECO:0007669"/>
    <property type="project" value="RHEA"/>
</dbReference>
<evidence type="ECO:0000259" key="17">
    <source>
        <dbReference type="PROSITE" id="PS51194"/>
    </source>
</evidence>
<evidence type="ECO:0000256" key="2">
    <source>
        <dbReference type="ARBA" id="ARBA00017846"/>
    </source>
</evidence>
<dbReference type="GO" id="GO:0043138">
    <property type="term" value="F:3'-5' DNA helicase activity"/>
    <property type="evidence" value="ECO:0007669"/>
    <property type="project" value="UniProtKB-EC"/>
</dbReference>
<keyword evidence="4 15" id="KW-0227">DNA damage</keyword>
<dbReference type="InterPro" id="IPR033454">
    <property type="entry name" value="RecG_wedge"/>
</dbReference>
<dbReference type="GO" id="GO:0006310">
    <property type="term" value="P:DNA recombination"/>
    <property type="evidence" value="ECO:0007669"/>
    <property type="project" value="UniProtKB-UniRule"/>
</dbReference>
<organism evidence="18 19">
    <name type="scientific">Candidatus Wolfebacteria bacterium RIFOXYD1_FULL_48_65</name>
    <dbReference type="NCBI Taxonomy" id="1802561"/>
    <lineage>
        <taxon>Bacteria</taxon>
        <taxon>Candidatus Wolfeibacteriota</taxon>
    </lineage>
</organism>
<gene>
    <name evidence="18" type="ORF">A2610_01895</name>
</gene>
<dbReference type="SUPFAM" id="SSF50249">
    <property type="entry name" value="Nucleic acid-binding proteins"/>
    <property type="match status" value="1"/>
</dbReference>
<dbReference type="EC" id="5.6.2.4" evidence="13 15"/>
<evidence type="ECO:0000256" key="6">
    <source>
        <dbReference type="ARBA" id="ARBA00022806"/>
    </source>
</evidence>
<dbReference type="PANTHER" id="PTHR47964:SF1">
    <property type="entry name" value="ATP-DEPENDENT DNA HELICASE HOMOLOG RECG, CHLOROPLASTIC"/>
    <property type="match status" value="1"/>
</dbReference>
<protein>
    <recommendedName>
        <fullName evidence="2 15">ATP-dependent DNA helicase RecG</fullName>
        <ecNumber evidence="13 15">5.6.2.4</ecNumber>
    </recommendedName>
</protein>
<dbReference type="SUPFAM" id="SSF52540">
    <property type="entry name" value="P-loop containing nucleoside triphosphate hydrolases"/>
    <property type="match status" value="2"/>
</dbReference>
<dbReference type="Gene3D" id="2.40.50.140">
    <property type="entry name" value="Nucleic acid-binding proteins"/>
    <property type="match status" value="1"/>
</dbReference>
<keyword evidence="5 15" id="KW-0378">Hydrolase</keyword>
<evidence type="ECO:0000256" key="8">
    <source>
        <dbReference type="ARBA" id="ARBA00023125"/>
    </source>
</evidence>
<dbReference type="GO" id="GO:0006281">
    <property type="term" value="P:DNA repair"/>
    <property type="evidence" value="ECO:0007669"/>
    <property type="project" value="UniProtKB-UniRule"/>
</dbReference>
<dbReference type="InterPro" id="IPR001650">
    <property type="entry name" value="Helicase_C-like"/>
</dbReference>
<dbReference type="GO" id="GO:0005524">
    <property type="term" value="F:ATP binding"/>
    <property type="evidence" value="ECO:0007669"/>
    <property type="project" value="UniProtKB-KW"/>
</dbReference>
<dbReference type="PANTHER" id="PTHR47964">
    <property type="entry name" value="ATP-DEPENDENT DNA HELICASE HOMOLOG RECG, CHLOROPLASTIC"/>
    <property type="match status" value="1"/>
</dbReference>
<dbReference type="PROSITE" id="PS51192">
    <property type="entry name" value="HELICASE_ATP_BIND_1"/>
    <property type="match status" value="1"/>
</dbReference>
<reference evidence="18 19" key="1">
    <citation type="journal article" date="2016" name="Nat. Commun.">
        <title>Thousands of microbial genomes shed light on interconnected biogeochemical processes in an aquifer system.</title>
        <authorList>
            <person name="Anantharaman K."/>
            <person name="Brown C.T."/>
            <person name="Hug L.A."/>
            <person name="Sharon I."/>
            <person name="Castelle C.J."/>
            <person name="Probst A.J."/>
            <person name="Thomas B.C."/>
            <person name="Singh A."/>
            <person name="Wilkins M.J."/>
            <person name="Karaoz U."/>
            <person name="Brodie E.L."/>
            <person name="Williams K.H."/>
            <person name="Hubbard S.S."/>
            <person name="Banfield J.F."/>
        </authorList>
    </citation>
    <scope>NUCLEOTIDE SEQUENCE [LARGE SCALE GENOMIC DNA]</scope>
</reference>
<keyword evidence="10 15" id="KW-0234">DNA repair</keyword>
<keyword evidence="8" id="KW-0238">DNA-binding</keyword>
<comment type="catalytic activity">
    <reaction evidence="14 15">
        <text>ATP + H2O = ADP + phosphate + H(+)</text>
        <dbReference type="Rhea" id="RHEA:13065"/>
        <dbReference type="ChEBI" id="CHEBI:15377"/>
        <dbReference type="ChEBI" id="CHEBI:15378"/>
        <dbReference type="ChEBI" id="CHEBI:30616"/>
        <dbReference type="ChEBI" id="CHEBI:43474"/>
        <dbReference type="ChEBI" id="CHEBI:456216"/>
        <dbReference type="EC" id="5.6.2.4"/>
    </reaction>
</comment>
<dbReference type="EMBL" id="MGIV01000017">
    <property type="protein sequence ID" value="OGM94108.1"/>
    <property type="molecule type" value="Genomic_DNA"/>
</dbReference>
<evidence type="ECO:0000256" key="5">
    <source>
        <dbReference type="ARBA" id="ARBA00022801"/>
    </source>
</evidence>
<dbReference type="NCBIfam" id="TIGR00643">
    <property type="entry name" value="recG"/>
    <property type="match status" value="1"/>
</dbReference>